<protein>
    <submittedName>
        <fullName evidence="2">DUF6814 family protein</fullName>
    </submittedName>
</protein>
<dbReference type="Proteomes" id="UP001595789">
    <property type="component" value="Unassembled WGS sequence"/>
</dbReference>
<proteinExistence type="predicted"/>
<sequence>MINYIKKILGLGWMALGPLAMIFLFIQAVEKVGLAHSEIEKTNTILQWGIILFIFFPISIGLMIFGFYAWKGEYEQLSEVSENNEL</sequence>
<keyword evidence="3" id="KW-1185">Reference proteome</keyword>
<feature type="transmembrane region" description="Helical" evidence="1">
    <location>
        <begin position="46"/>
        <end position="70"/>
    </location>
</feature>
<name>A0ABV8PCI2_9SPHI</name>
<accession>A0ABV8PCI2</accession>
<keyword evidence="1" id="KW-0472">Membrane</keyword>
<organism evidence="2 3">
    <name type="scientific">Pedobacter lithocola</name>
    <dbReference type="NCBI Taxonomy" id="1908239"/>
    <lineage>
        <taxon>Bacteria</taxon>
        <taxon>Pseudomonadati</taxon>
        <taxon>Bacteroidota</taxon>
        <taxon>Sphingobacteriia</taxon>
        <taxon>Sphingobacteriales</taxon>
        <taxon>Sphingobacteriaceae</taxon>
        <taxon>Pedobacter</taxon>
    </lineage>
</organism>
<evidence type="ECO:0000313" key="2">
    <source>
        <dbReference type="EMBL" id="MFC4211949.1"/>
    </source>
</evidence>
<evidence type="ECO:0000313" key="3">
    <source>
        <dbReference type="Proteomes" id="UP001595789"/>
    </source>
</evidence>
<evidence type="ECO:0000256" key="1">
    <source>
        <dbReference type="SAM" id="Phobius"/>
    </source>
</evidence>
<dbReference type="InterPro" id="IPR049211">
    <property type="entry name" value="DUF6814"/>
</dbReference>
<reference evidence="3" key="1">
    <citation type="journal article" date="2019" name="Int. J. Syst. Evol. Microbiol.">
        <title>The Global Catalogue of Microorganisms (GCM) 10K type strain sequencing project: providing services to taxonomists for standard genome sequencing and annotation.</title>
        <authorList>
            <consortium name="The Broad Institute Genomics Platform"/>
            <consortium name="The Broad Institute Genome Sequencing Center for Infectious Disease"/>
            <person name="Wu L."/>
            <person name="Ma J."/>
        </authorList>
    </citation>
    <scope>NUCLEOTIDE SEQUENCE [LARGE SCALE GENOMIC DNA]</scope>
    <source>
        <strain evidence="3">CCM 8691</strain>
    </source>
</reference>
<gene>
    <name evidence="2" type="ORF">ACFOWA_12190</name>
</gene>
<comment type="caution">
    <text evidence="2">The sequence shown here is derived from an EMBL/GenBank/DDBJ whole genome shotgun (WGS) entry which is preliminary data.</text>
</comment>
<keyword evidence="1" id="KW-0812">Transmembrane</keyword>
<feature type="transmembrane region" description="Helical" evidence="1">
    <location>
        <begin position="7"/>
        <end position="26"/>
    </location>
</feature>
<dbReference type="Pfam" id="PF20664">
    <property type="entry name" value="DUF6814"/>
    <property type="match status" value="1"/>
</dbReference>
<keyword evidence="1" id="KW-1133">Transmembrane helix</keyword>
<dbReference type="EMBL" id="JBHSBW010000011">
    <property type="protein sequence ID" value="MFC4211949.1"/>
    <property type="molecule type" value="Genomic_DNA"/>
</dbReference>